<comment type="similarity">
    <text evidence="1">Belongs to the bacterial solute-binding protein 9 family.</text>
</comment>
<comment type="caution">
    <text evidence="4">The sequence shown here is derived from an EMBL/GenBank/DDBJ whole genome shotgun (WGS) entry which is preliminary data.</text>
</comment>
<dbReference type="GO" id="GO:0046872">
    <property type="term" value="F:metal ion binding"/>
    <property type="evidence" value="ECO:0007669"/>
    <property type="project" value="InterPro"/>
</dbReference>
<keyword evidence="2" id="KW-0813">Transport</keyword>
<evidence type="ECO:0000256" key="1">
    <source>
        <dbReference type="ARBA" id="ARBA00011028"/>
    </source>
</evidence>
<keyword evidence="3" id="KW-0732">Signal</keyword>
<evidence type="ECO:0000313" key="5">
    <source>
        <dbReference type="Proteomes" id="UP000029922"/>
    </source>
</evidence>
<gene>
    <name evidence="4" type="ORF">LS73_006995</name>
</gene>
<dbReference type="PANTHER" id="PTHR42953">
    <property type="entry name" value="HIGH-AFFINITY ZINC UPTAKE SYSTEM PROTEIN ZNUA-RELATED"/>
    <property type="match status" value="1"/>
</dbReference>
<name>A0A4U8TJ93_9HELI</name>
<dbReference type="PANTHER" id="PTHR42953:SF3">
    <property type="entry name" value="HIGH-AFFINITY ZINC UPTAKE SYSTEM PROTEIN ZNUA"/>
    <property type="match status" value="1"/>
</dbReference>
<proteinExistence type="inferred from homology"/>
<dbReference type="Proteomes" id="UP000029922">
    <property type="component" value="Unassembled WGS sequence"/>
</dbReference>
<dbReference type="Pfam" id="PF01297">
    <property type="entry name" value="ZnuA"/>
    <property type="match status" value="1"/>
</dbReference>
<reference evidence="4 5" key="1">
    <citation type="journal article" date="2014" name="Genome Announc.">
        <title>Draft genome sequences of eight enterohepatic helicobacter species isolated from both laboratory and wild rodents.</title>
        <authorList>
            <person name="Sheh A."/>
            <person name="Shen Z."/>
            <person name="Fox J.G."/>
        </authorList>
    </citation>
    <scope>NUCLEOTIDE SEQUENCE [LARGE SCALE GENOMIC DNA]</scope>
    <source>
        <strain evidence="4 5">ST1</strain>
    </source>
</reference>
<dbReference type="AlphaFoldDB" id="A0A4U8TJ93"/>
<dbReference type="OrthoDB" id="9810636at2"/>
<dbReference type="SUPFAM" id="SSF53807">
    <property type="entry name" value="Helical backbone' metal receptor"/>
    <property type="match status" value="1"/>
</dbReference>
<dbReference type="EMBL" id="JRPD02000016">
    <property type="protein sequence ID" value="TLD99608.1"/>
    <property type="molecule type" value="Genomic_DNA"/>
</dbReference>
<dbReference type="GO" id="GO:0030001">
    <property type="term" value="P:metal ion transport"/>
    <property type="evidence" value="ECO:0007669"/>
    <property type="project" value="InterPro"/>
</dbReference>
<dbReference type="InterPro" id="IPR006127">
    <property type="entry name" value="ZnuA-like"/>
</dbReference>
<dbReference type="Gene3D" id="3.40.50.1980">
    <property type="entry name" value="Nitrogenase molybdenum iron protein domain"/>
    <property type="match status" value="2"/>
</dbReference>
<evidence type="ECO:0000256" key="3">
    <source>
        <dbReference type="ARBA" id="ARBA00022729"/>
    </source>
</evidence>
<evidence type="ECO:0000313" key="4">
    <source>
        <dbReference type="EMBL" id="TLD99608.1"/>
    </source>
</evidence>
<organism evidence="4 5">
    <name type="scientific">Helicobacter muridarum</name>
    <dbReference type="NCBI Taxonomy" id="216"/>
    <lineage>
        <taxon>Bacteria</taxon>
        <taxon>Pseudomonadati</taxon>
        <taxon>Campylobacterota</taxon>
        <taxon>Epsilonproteobacteria</taxon>
        <taxon>Campylobacterales</taxon>
        <taxon>Helicobacteraceae</taxon>
        <taxon>Helicobacter</taxon>
    </lineage>
</organism>
<protein>
    <submittedName>
        <fullName evidence="4">ABC transporter</fullName>
    </submittedName>
</protein>
<sequence length="314" mass="36269">MLKYLMDFVVKRIAVNNNFEINPLYKYALSSALLKCLIYIIINCNIAFAQQSTSKQTSPIKIITSIASINFFIQEIAKDNAIATNIIPKNKDAESYEPSFNIMNLITKSDMFIGIGMPFEKIWLPKIQSANTNLKILLIQEKLGKDSMHIWASLENAKEIAKIIAESLYELDYENEKFYKQNLGLLLKKIESTQISILDTIKQMPHKQFIVYHPILDSFADEYGLDELSLQQHGKKYGISDMLNLIKKGKKLQIKRVFSEHNNKDIQTLAREINARVVIINPIHEDYLNNMESIFTEIAKSYEKLDEQFKITLY</sequence>
<accession>A0A4U8TJ93</accession>
<dbReference type="InterPro" id="IPR050492">
    <property type="entry name" value="Bact_metal-bind_prot9"/>
</dbReference>
<evidence type="ECO:0000256" key="2">
    <source>
        <dbReference type="ARBA" id="ARBA00022448"/>
    </source>
</evidence>